<accession>A0A517ZVT7</accession>
<gene>
    <name evidence="2" type="ORF">Mal52_51190</name>
</gene>
<proteinExistence type="predicted"/>
<dbReference type="RefSeq" id="WP_145379093.1">
    <property type="nucleotide sequence ID" value="NZ_CP036276.1"/>
</dbReference>
<sequence length="105" mass="11785">MTTDKPKWWQSWIAYAFVGLILMVGPYVGGYFLLAEDSFVGESVNGNTVIARDFKYDAMRIGFGPLAWGESRLRGVVVRIAVPGGLVDHYFDKSLLKKQIREAPE</sequence>
<evidence type="ECO:0000256" key="1">
    <source>
        <dbReference type="SAM" id="Phobius"/>
    </source>
</evidence>
<keyword evidence="1" id="KW-0472">Membrane</keyword>
<reference evidence="2 3" key="1">
    <citation type="submission" date="2019-02" db="EMBL/GenBank/DDBJ databases">
        <title>Deep-cultivation of Planctomycetes and their phenomic and genomic characterization uncovers novel biology.</title>
        <authorList>
            <person name="Wiegand S."/>
            <person name="Jogler M."/>
            <person name="Boedeker C."/>
            <person name="Pinto D."/>
            <person name="Vollmers J."/>
            <person name="Rivas-Marin E."/>
            <person name="Kohn T."/>
            <person name="Peeters S.H."/>
            <person name="Heuer A."/>
            <person name="Rast P."/>
            <person name="Oberbeckmann S."/>
            <person name="Bunk B."/>
            <person name="Jeske O."/>
            <person name="Meyerdierks A."/>
            <person name="Storesund J.E."/>
            <person name="Kallscheuer N."/>
            <person name="Luecker S."/>
            <person name="Lage O.M."/>
            <person name="Pohl T."/>
            <person name="Merkel B.J."/>
            <person name="Hornburger P."/>
            <person name="Mueller R.-W."/>
            <person name="Bruemmer F."/>
            <person name="Labrenz M."/>
            <person name="Spormann A.M."/>
            <person name="Op den Camp H."/>
            <person name="Overmann J."/>
            <person name="Amann R."/>
            <person name="Jetten M.S.M."/>
            <person name="Mascher T."/>
            <person name="Medema M.H."/>
            <person name="Devos D.P."/>
            <person name="Kaster A.-K."/>
            <person name="Ovreas L."/>
            <person name="Rohde M."/>
            <person name="Galperin M.Y."/>
            <person name="Jogler C."/>
        </authorList>
    </citation>
    <scope>NUCLEOTIDE SEQUENCE [LARGE SCALE GENOMIC DNA]</scope>
    <source>
        <strain evidence="2 3">Mal52</strain>
    </source>
</reference>
<protein>
    <submittedName>
        <fullName evidence="2">Uncharacterized protein</fullName>
    </submittedName>
</protein>
<dbReference type="KEGG" id="sdyn:Mal52_51190"/>
<evidence type="ECO:0000313" key="3">
    <source>
        <dbReference type="Proteomes" id="UP000319383"/>
    </source>
</evidence>
<keyword evidence="3" id="KW-1185">Reference proteome</keyword>
<dbReference type="EMBL" id="CP036276">
    <property type="protein sequence ID" value="QDU46597.1"/>
    <property type="molecule type" value="Genomic_DNA"/>
</dbReference>
<dbReference type="AlphaFoldDB" id="A0A517ZVT7"/>
<evidence type="ECO:0000313" key="2">
    <source>
        <dbReference type="EMBL" id="QDU46597.1"/>
    </source>
</evidence>
<feature type="transmembrane region" description="Helical" evidence="1">
    <location>
        <begin position="12"/>
        <end position="34"/>
    </location>
</feature>
<organism evidence="2 3">
    <name type="scientific">Symmachiella dynata</name>
    <dbReference type="NCBI Taxonomy" id="2527995"/>
    <lineage>
        <taxon>Bacteria</taxon>
        <taxon>Pseudomonadati</taxon>
        <taxon>Planctomycetota</taxon>
        <taxon>Planctomycetia</taxon>
        <taxon>Planctomycetales</taxon>
        <taxon>Planctomycetaceae</taxon>
        <taxon>Symmachiella</taxon>
    </lineage>
</organism>
<name>A0A517ZVT7_9PLAN</name>
<dbReference type="Proteomes" id="UP000319383">
    <property type="component" value="Chromosome"/>
</dbReference>
<keyword evidence="1" id="KW-1133">Transmembrane helix</keyword>
<keyword evidence="1" id="KW-0812">Transmembrane</keyword>